<dbReference type="InterPro" id="IPR022657">
    <property type="entry name" value="De-COase2_CS"/>
</dbReference>
<keyword evidence="4" id="KW-1185">Reference proteome</keyword>
<gene>
    <name evidence="3" type="ORF">JRQ81_010548</name>
</gene>
<dbReference type="GO" id="GO:0004586">
    <property type="term" value="F:ornithine decarboxylase activity"/>
    <property type="evidence" value="ECO:0007669"/>
    <property type="project" value="TreeGrafter"/>
</dbReference>
<keyword evidence="1" id="KW-0663">Pyridoxal phosphate</keyword>
<dbReference type="GO" id="GO:1902269">
    <property type="term" value="P:positive regulation of polyamine transmembrane transport"/>
    <property type="evidence" value="ECO:0007669"/>
    <property type="project" value="TreeGrafter"/>
</dbReference>
<protein>
    <recommendedName>
        <fullName evidence="2">Orn/DAP/Arg decarboxylase 2 N-terminal domain-containing protein</fullName>
    </recommendedName>
</protein>
<dbReference type="GO" id="GO:0033387">
    <property type="term" value="P:putrescine biosynthetic process from arginine, via ornithine"/>
    <property type="evidence" value="ECO:0007669"/>
    <property type="project" value="TreeGrafter"/>
</dbReference>
<dbReference type="PROSITE" id="PS00879">
    <property type="entry name" value="ODR_DC_2_2"/>
    <property type="match status" value="1"/>
</dbReference>
<comment type="cofactor">
    <cofactor evidence="1">
        <name>pyridoxal 5'-phosphate</name>
        <dbReference type="ChEBI" id="CHEBI:597326"/>
    </cofactor>
</comment>
<dbReference type="EMBL" id="JAPFRF010000003">
    <property type="protein sequence ID" value="KAJ7338022.1"/>
    <property type="molecule type" value="Genomic_DNA"/>
</dbReference>
<feature type="active site" description="Proton donor" evidence="1">
    <location>
        <position position="359"/>
    </location>
</feature>
<dbReference type="InterPro" id="IPR022644">
    <property type="entry name" value="De-COase2_N"/>
</dbReference>
<evidence type="ECO:0000256" key="1">
    <source>
        <dbReference type="PIRSR" id="PIRSR600183-50"/>
    </source>
</evidence>
<dbReference type="InterPro" id="IPR000183">
    <property type="entry name" value="Orn/DAP/Arg_de-COase"/>
</dbReference>
<dbReference type="SUPFAM" id="SSF50621">
    <property type="entry name" value="Alanine racemase C-terminal domain-like"/>
    <property type="match status" value="1"/>
</dbReference>
<feature type="domain" description="Orn/DAP/Arg decarboxylase 2 N-terminal" evidence="2">
    <location>
        <begin position="45"/>
        <end position="278"/>
    </location>
</feature>
<accession>A0A9Q0Y165</accession>
<dbReference type="Pfam" id="PF02784">
    <property type="entry name" value="Orn_Arg_deC_N"/>
    <property type="match status" value="1"/>
</dbReference>
<dbReference type="GO" id="GO:0042177">
    <property type="term" value="P:negative regulation of protein catabolic process"/>
    <property type="evidence" value="ECO:0007669"/>
    <property type="project" value="TreeGrafter"/>
</dbReference>
<dbReference type="OrthoDB" id="5034579at2759"/>
<dbReference type="InterPro" id="IPR009006">
    <property type="entry name" value="Ala_racemase/Decarboxylase_C"/>
</dbReference>
<evidence type="ECO:0000313" key="4">
    <source>
        <dbReference type="Proteomes" id="UP001142489"/>
    </source>
</evidence>
<comment type="caution">
    <text evidence="3">The sequence shown here is derived from an EMBL/GenBank/DDBJ whole genome shotgun (WGS) entry which is preliminary data.</text>
</comment>
<dbReference type="GO" id="GO:0042978">
    <property type="term" value="F:ornithine decarboxylase activator activity"/>
    <property type="evidence" value="ECO:0007669"/>
    <property type="project" value="TreeGrafter"/>
</dbReference>
<name>A0A9Q0Y165_9SAUR</name>
<proteinExistence type="predicted"/>
<dbReference type="Proteomes" id="UP001142489">
    <property type="component" value="Unassembled WGS sequence"/>
</dbReference>
<evidence type="ECO:0000313" key="3">
    <source>
        <dbReference type="EMBL" id="KAJ7338022.1"/>
    </source>
</evidence>
<dbReference type="FunFam" id="3.20.20.10:FF:000010">
    <property type="entry name" value="Antizyme inhibitor 1"/>
    <property type="match status" value="1"/>
</dbReference>
<dbReference type="GO" id="GO:0005737">
    <property type="term" value="C:cytoplasm"/>
    <property type="evidence" value="ECO:0007669"/>
    <property type="project" value="TreeGrafter"/>
</dbReference>
<dbReference type="InterPro" id="IPR002433">
    <property type="entry name" value="Orn_de-COase"/>
</dbReference>
<dbReference type="PANTHER" id="PTHR11482">
    <property type="entry name" value="ARGININE/DIAMINOPIMELATE/ORNITHINE DECARBOXYLASE"/>
    <property type="match status" value="1"/>
</dbReference>
<organism evidence="3 4">
    <name type="scientific">Phrynocephalus forsythii</name>
    <dbReference type="NCBI Taxonomy" id="171643"/>
    <lineage>
        <taxon>Eukaryota</taxon>
        <taxon>Metazoa</taxon>
        <taxon>Chordata</taxon>
        <taxon>Craniata</taxon>
        <taxon>Vertebrata</taxon>
        <taxon>Euteleostomi</taxon>
        <taxon>Lepidosauria</taxon>
        <taxon>Squamata</taxon>
        <taxon>Bifurcata</taxon>
        <taxon>Unidentata</taxon>
        <taxon>Episquamata</taxon>
        <taxon>Toxicofera</taxon>
        <taxon>Iguania</taxon>
        <taxon>Acrodonta</taxon>
        <taxon>Agamidae</taxon>
        <taxon>Agaminae</taxon>
        <taxon>Phrynocephalus</taxon>
    </lineage>
</organism>
<feature type="modified residue" description="N6-(pyridoxal phosphate)lysine" evidence="1">
    <location>
        <position position="69"/>
    </location>
</feature>
<sequence>MKGFLEDANYSIGLLDEGVRVGDVIDNCIYEHTLNGKNAFFVGDLGKLIKQHIHWQNVMAPIKPFYNVKYNSAPGVLEILAALGTGFACSNKTEMALIQDLGISPENIIYTSPCKQASQIKYAAKIGVNILTCDSELELKKIARNHPNAKLLLHIATEDNNGDEEMNMTFGTTLKNCRHLMECAKELNVQIIGVKFHVSNSCKELQVYKHAISDARCVFDMAEEFGFTMNMLNIGGGFTDHELDLEKVNHVVSPLLDIYFPEESGVNVIAEPGFYYVSSAFTLAVNIIAKKTVQSTEPLLSKMGQTESDGQVFIYYMNDGIYGSFASKLSQNFTTIPEVHKKYKEDEPLFASSLWGPSCDELDQIVETCLLPELSIGDWLLFDNMGSEREMVDLDLGIKFITAFGNNKPLPDPVKMEPWGITSLDVKNTFIKGGSQLVSFEKNKPLPVLQEKGTGLPEPH</sequence>
<dbReference type="SUPFAM" id="SSF51419">
    <property type="entry name" value="PLP-binding barrel"/>
    <property type="match status" value="1"/>
</dbReference>
<dbReference type="Gene3D" id="2.40.37.10">
    <property type="entry name" value="Lyase, Ornithine Decarboxylase, Chain A, domain 1"/>
    <property type="match status" value="1"/>
</dbReference>
<dbReference type="AlphaFoldDB" id="A0A9Q0Y165"/>
<dbReference type="Gene3D" id="3.20.20.10">
    <property type="entry name" value="Alanine racemase"/>
    <property type="match status" value="1"/>
</dbReference>
<dbReference type="PANTHER" id="PTHR11482:SF7">
    <property type="entry name" value="ANTIZYME INHIBITOR 1"/>
    <property type="match status" value="1"/>
</dbReference>
<dbReference type="PRINTS" id="PR01182">
    <property type="entry name" value="ORNDCRBXLASE"/>
</dbReference>
<reference evidence="3" key="1">
    <citation type="journal article" date="2023" name="DNA Res.">
        <title>Chromosome-level genome assembly of Phrynocephalus forsythii using third-generation DNA sequencing and Hi-C analysis.</title>
        <authorList>
            <person name="Qi Y."/>
            <person name="Zhao W."/>
            <person name="Zhao Y."/>
            <person name="Niu C."/>
            <person name="Cao S."/>
            <person name="Zhang Y."/>
        </authorList>
    </citation>
    <scope>NUCLEOTIDE SEQUENCE</scope>
    <source>
        <tissue evidence="3">Muscle</tissue>
    </source>
</reference>
<dbReference type="PRINTS" id="PR01179">
    <property type="entry name" value="ODADCRBXLASE"/>
</dbReference>
<dbReference type="InterPro" id="IPR029066">
    <property type="entry name" value="PLP-binding_barrel"/>
</dbReference>
<evidence type="ECO:0000259" key="2">
    <source>
        <dbReference type="Pfam" id="PF02784"/>
    </source>
</evidence>